<proteinExistence type="predicted"/>
<dbReference type="Proteomes" id="UP000006339">
    <property type="component" value="Unassembled WGS sequence"/>
</dbReference>
<keyword evidence="4" id="KW-1185">Reference proteome</keyword>
<dbReference type="AlphaFoldDB" id="A0A828Y5A0"/>
<evidence type="ECO:0000256" key="1">
    <source>
        <dbReference type="SAM" id="MobiDB-lite"/>
    </source>
</evidence>
<evidence type="ECO:0000313" key="3">
    <source>
        <dbReference type="EMBL" id="EKO50347.1"/>
    </source>
</evidence>
<organism evidence="3 4">
    <name type="scientific">Leptospira kirschneri str. 200802841</name>
    <dbReference type="NCBI Taxonomy" id="1193047"/>
    <lineage>
        <taxon>Bacteria</taxon>
        <taxon>Pseudomonadati</taxon>
        <taxon>Spirochaetota</taxon>
        <taxon>Spirochaetia</taxon>
        <taxon>Leptospirales</taxon>
        <taxon>Leptospiraceae</taxon>
        <taxon>Leptospira</taxon>
    </lineage>
</organism>
<dbReference type="EMBL" id="AKWH02000070">
    <property type="protein sequence ID" value="EKO50013.1"/>
    <property type="molecule type" value="Genomic_DNA"/>
</dbReference>
<evidence type="ECO:0000313" key="2">
    <source>
        <dbReference type="EMBL" id="EKO50013.1"/>
    </source>
</evidence>
<feature type="region of interest" description="Disordered" evidence="1">
    <location>
        <begin position="1"/>
        <end position="24"/>
    </location>
</feature>
<protein>
    <submittedName>
        <fullName evidence="3">Uncharacterized protein</fullName>
    </submittedName>
</protein>
<sequence length="60" mass="6989">MNFEEEKRTEDMKGPSRKNGLFKKKKTKSSLSYFLVRISVIKTTENGSGNEFHTFVFRPS</sequence>
<accession>A0A828Y5A0</accession>
<feature type="compositionally biased region" description="Basic and acidic residues" evidence="1">
    <location>
        <begin position="1"/>
        <end position="14"/>
    </location>
</feature>
<gene>
    <name evidence="2" type="ORF">LEP1GSC131_1017</name>
    <name evidence="3" type="ORF">LEP1GSC131_3440</name>
</gene>
<dbReference type="EMBL" id="AKWH02000064">
    <property type="protein sequence ID" value="EKO50347.1"/>
    <property type="molecule type" value="Genomic_DNA"/>
</dbReference>
<comment type="caution">
    <text evidence="3">The sequence shown here is derived from an EMBL/GenBank/DDBJ whole genome shotgun (WGS) entry which is preliminary data.</text>
</comment>
<name>A0A828Y5A0_9LEPT</name>
<evidence type="ECO:0000313" key="4">
    <source>
        <dbReference type="Proteomes" id="UP000006339"/>
    </source>
</evidence>
<reference evidence="3 4" key="1">
    <citation type="submission" date="2012-10" db="EMBL/GenBank/DDBJ databases">
        <authorList>
            <person name="Harkins D.M."/>
            <person name="Durkin A.S."/>
            <person name="Brinkac L.M."/>
            <person name="Selengut J.D."/>
            <person name="Sanka R."/>
            <person name="DePew J."/>
            <person name="Purushe J."/>
            <person name="Picardeau M."/>
            <person name="Werts C."/>
            <person name="Goarant C."/>
            <person name="Vinetz J.M."/>
            <person name="Sutton G.G."/>
            <person name="Nelson W.C."/>
            <person name="Fouts D.E."/>
        </authorList>
    </citation>
    <scope>NUCLEOTIDE SEQUENCE [LARGE SCALE GENOMIC DNA]</scope>
    <source>
        <strain evidence="3 4">200802841</strain>
    </source>
</reference>